<accession>A0AAD2JLW2</accession>
<name>A0AAD2JLW2_9STRA</name>
<gene>
    <name evidence="3" type="ORF">CYCCA115_LOCUS19822</name>
</gene>
<feature type="compositionally biased region" description="Polar residues" evidence="1">
    <location>
        <begin position="54"/>
        <end position="73"/>
    </location>
</feature>
<dbReference type="EMBL" id="CAKOGP040002114">
    <property type="protein sequence ID" value="CAJ1962719.1"/>
    <property type="molecule type" value="Genomic_DNA"/>
</dbReference>
<dbReference type="Proteomes" id="UP001295423">
    <property type="component" value="Unassembled WGS sequence"/>
</dbReference>
<feature type="compositionally biased region" description="Polar residues" evidence="1">
    <location>
        <begin position="185"/>
        <end position="195"/>
    </location>
</feature>
<dbReference type="AlphaFoldDB" id="A0AAD2JLW2"/>
<keyword evidence="2" id="KW-0472">Membrane</keyword>
<reference evidence="3" key="1">
    <citation type="submission" date="2023-08" db="EMBL/GenBank/DDBJ databases">
        <authorList>
            <person name="Audoor S."/>
            <person name="Bilcke G."/>
        </authorList>
    </citation>
    <scope>NUCLEOTIDE SEQUENCE</scope>
</reference>
<keyword evidence="4" id="KW-1185">Reference proteome</keyword>
<feature type="compositionally biased region" description="Pro residues" evidence="1">
    <location>
        <begin position="138"/>
        <end position="147"/>
    </location>
</feature>
<feature type="compositionally biased region" description="Polar residues" evidence="1">
    <location>
        <begin position="109"/>
        <end position="129"/>
    </location>
</feature>
<evidence type="ECO:0000313" key="3">
    <source>
        <dbReference type="EMBL" id="CAJ1962719.1"/>
    </source>
</evidence>
<feature type="compositionally biased region" description="Basic and acidic residues" evidence="1">
    <location>
        <begin position="74"/>
        <end position="86"/>
    </location>
</feature>
<feature type="compositionally biased region" description="Polar residues" evidence="1">
    <location>
        <begin position="87"/>
        <end position="101"/>
    </location>
</feature>
<sequence length="879" mass="94204">MPNLLDGEDPEKLNGDPFELLSSLAFEQPTLSRPHAPLSSTAVLCTGSWDMPATKSTSTGTLDEETPSQSSEASEIHKDEPDESSSRRTNMTSKAPRSSRFSLLGAVSVRSSQRAPRQKGSSYLITASDRQLDGNVPVPVPVPPTQPPMDDDADDDDEEEVIPGAEAVARGSATLRPLPAVRKASSASSGKQQRNVSERPVRISMSGTEMFTELSDELVEAEPVKTEEELMTEIRIDTEKKYEGNARRSKLLVAEEIDLESAEDSRKQRRFKEMESRCFTSLCYCFFFIPVLIVVILTVKRNISDDTVLTTDNPTASPTFTEVVTPFTCEEAAPLNGNSSIVGSTRGAPSPGDVPLCSGLASNGFGAWFEFVGDGNVVNCTTCDPNTNFDTQLSVFTGSCSKLQCIAANDQGSSESCGSQSKVEFSTNPGETYFIFVHGKREAEGQVVLSLNPVMQDNDSCGSAGPVLPSGLSEIIGNTWFAATSKTADNFTCSESTVPGLWYAMDGKDENMTISTCSETTKYDGGITVATGGSCNGLTCVSTTSEDCISPFRGAIKTFFGNAGTTYYVKIHGSEAARAAALSSRRLQDGASPADGQFGMVARDEVGASGFFVNRQEACEASQDVEIDGEPTTGTLYQTSNLLWDSFCEGDGQGEYLRVTGTGLNLTANTCNDDTAIDTTLAVLTGDCLNQQMECIASNDQFCGDQSSVTWFAEEGVTYYLLVRSVGAIQGKYTVSLSSLVDIIDPIQQCESARIRDVLGGSIAASLIGGQPFRYEPKLAGSCGTSSYDKSPATWFKLDDTRAGTKLLLSAEDCYNTAPLELTVFSGSCDELICVAGSSDFCNENVEWEWENGLPYYLMFHGPDSIGATFIFSADTVIS</sequence>
<keyword evidence="2" id="KW-0812">Transmembrane</keyword>
<evidence type="ECO:0000313" key="4">
    <source>
        <dbReference type="Proteomes" id="UP001295423"/>
    </source>
</evidence>
<evidence type="ECO:0000256" key="1">
    <source>
        <dbReference type="SAM" id="MobiDB-lite"/>
    </source>
</evidence>
<proteinExistence type="predicted"/>
<protein>
    <submittedName>
        <fullName evidence="3">Uncharacterized protein</fullName>
    </submittedName>
</protein>
<feature type="region of interest" description="Disordered" evidence="1">
    <location>
        <begin position="48"/>
        <end position="202"/>
    </location>
</feature>
<organism evidence="3 4">
    <name type="scientific">Cylindrotheca closterium</name>
    <dbReference type="NCBI Taxonomy" id="2856"/>
    <lineage>
        <taxon>Eukaryota</taxon>
        <taxon>Sar</taxon>
        <taxon>Stramenopiles</taxon>
        <taxon>Ochrophyta</taxon>
        <taxon>Bacillariophyta</taxon>
        <taxon>Bacillariophyceae</taxon>
        <taxon>Bacillariophycidae</taxon>
        <taxon>Bacillariales</taxon>
        <taxon>Bacillariaceae</taxon>
        <taxon>Cylindrotheca</taxon>
    </lineage>
</organism>
<feature type="transmembrane region" description="Helical" evidence="2">
    <location>
        <begin position="278"/>
        <end position="299"/>
    </location>
</feature>
<evidence type="ECO:0000256" key="2">
    <source>
        <dbReference type="SAM" id="Phobius"/>
    </source>
</evidence>
<comment type="caution">
    <text evidence="3">The sequence shown here is derived from an EMBL/GenBank/DDBJ whole genome shotgun (WGS) entry which is preliminary data.</text>
</comment>
<feature type="compositionally biased region" description="Acidic residues" evidence="1">
    <location>
        <begin position="149"/>
        <end position="161"/>
    </location>
</feature>
<keyword evidence="2" id="KW-1133">Transmembrane helix</keyword>